<reference evidence="2" key="1">
    <citation type="journal article" date="2018" name="Gigascience">
        <title>Genome assembly of the Pink Ipe (Handroanthus impetiginosus, Bignoniaceae), a highly valued, ecologically keystone Neotropical timber forest tree.</title>
        <authorList>
            <person name="Silva-Junior O.B."/>
            <person name="Grattapaglia D."/>
            <person name="Novaes E."/>
            <person name="Collevatti R.G."/>
        </authorList>
    </citation>
    <scope>NUCLEOTIDE SEQUENCE [LARGE SCALE GENOMIC DNA]</scope>
    <source>
        <strain evidence="2">cv. UFG-1</strain>
    </source>
</reference>
<evidence type="ECO:0000313" key="1">
    <source>
        <dbReference type="EMBL" id="PIN21270.1"/>
    </source>
</evidence>
<dbReference type="AlphaFoldDB" id="A0A2G9HVC2"/>
<gene>
    <name evidence="1" type="ORF">CDL12_06028</name>
</gene>
<dbReference type="Proteomes" id="UP000231279">
    <property type="component" value="Unassembled WGS sequence"/>
</dbReference>
<name>A0A2G9HVC2_9LAMI</name>
<evidence type="ECO:0000313" key="2">
    <source>
        <dbReference type="Proteomes" id="UP000231279"/>
    </source>
</evidence>
<keyword evidence="2" id="KW-1185">Reference proteome</keyword>
<protein>
    <submittedName>
        <fullName evidence="1">Uncharacterized protein</fullName>
    </submittedName>
</protein>
<dbReference type="STRING" id="429701.A0A2G9HVC2"/>
<accession>A0A2G9HVC2</accession>
<comment type="caution">
    <text evidence="1">The sequence shown here is derived from an EMBL/GenBank/DDBJ whole genome shotgun (WGS) entry which is preliminary data.</text>
</comment>
<sequence>MERVSATYEVSRCVIAGRGLSRLPTIIRKFQDRNISFAIERGVEVFFTPFEFSIILGLPIKGQPVDINLKMKSRTMERLFLGKLQNLNQTK</sequence>
<dbReference type="EMBL" id="NKXS01000971">
    <property type="protein sequence ID" value="PIN21270.1"/>
    <property type="molecule type" value="Genomic_DNA"/>
</dbReference>
<proteinExistence type="predicted"/>
<organism evidence="1 2">
    <name type="scientific">Handroanthus impetiginosus</name>
    <dbReference type="NCBI Taxonomy" id="429701"/>
    <lineage>
        <taxon>Eukaryota</taxon>
        <taxon>Viridiplantae</taxon>
        <taxon>Streptophyta</taxon>
        <taxon>Embryophyta</taxon>
        <taxon>Tracheophyta</taxon>
        <taxon>Spermatophyta</taxon>
        <taxon>Magnoliopsida</taxon>
        <taxon>eudicotyledons</taxon>
        <taxon>Gunneridae</taxon>
        <taxon>Pentapetalae</taxon>
        <taxon>asterids</taxon>
        <taxon>lamiids</taxon>
        <taxon>Lamiales</taxon>
        <taxon>Bignoniaceae</taxon>
        <taxon>Crescentiina</taxon>
        <taxon>Tabebuia alliance</taxon>
        <taxon>Handroanthus</taxon>
    </lineage>
</organism>